<organism evidence="1 2">
    <name type="scientific">Acyrthosiphon pisum</name>
    <name type="common">Pea aphid</name>
    <dbReference type="NCBI Taxonomy" id="7029"/>
    <lineage>
        <taxon>Eukaryota</taxon>
        <taxon>Metazoa</taxon>
        <taxon>Ecdysozoa</taxon>
        <taxon>Arthropoda</taxon>
        <taxon>Hexapoda</taxon>
        <taxon>Insecta</taxon>
        <taxon>Pterygota</taxon>
        <taxon>Neoptera</taxon>
        <taxon>Paraneoptera</taxon>
        <taxon>Hemiptera</taxon>
        <taxon>Sternorrhyncha</taxon>
        <taxon>Aphidomorpha</taxon>
        <taxon>Aphidoidea</taxon>
        <taxon>Aphididae</taxon>
        <taxon>Macrosiphini</taxon>
        <taxon>Acyrthosiphon</taxon>
    </lineage>
</organism>
<reference evidence="2" key="1">
    <citation type="submission" date="2010-06" db="EMBL/GenBank/DDBJ databases">
        <authorList>
            <person name="Jiang H."/>
            <person name="Abraham K."/>
            <person name="Ali S."/>
            <person name="Alsbrooks S.L."/>
            <person name="Anim B.N."/>
            <person name="Anosike U.S."/>
            <person name="Attaway T."/>
            <person name="Bandaranaike D.P."/>
            <person name="Battles P.K."/>
            <person name="Bell S.N."/>
            <person name="Bell A.V."/>
            <person name="Beltran B."/>
            <person name="Bickham C."/>
            <person name="Bustamante Y."/>
            <person name="Caleb T."/>
            <person name="Canada A."/>
            <person name="Cardenas V."/>
            <person name="Carter K."/>
            <person name="Chacko J."/>
            <person name="Chandrabose M.N."/>
            <person name="Chavez D."/>
            <person name="Chavez A."/>
            <person name="Chen L."/>
            <person name="Chu H.-S."/>
            <person name="Claassen K.J."/>
            <person name="Cockrell R."/>
            <person name="Collins M."/>
            <person name="Cooper J.A."/>
            <person name="Cree A."/>
            <person name="Curry S.M."/>
            <person name="Da Y."/>
            <person name="Dao M.D."/>
            <person name="Das B."/>
            <person name="Davila M.-L."/>
            <person name="Davy-Carroll L."/>
            <person name="Denson S."/>
            <person name="Dinh H."/>
            <person name="Ebong V.E."/>
            <person name="Edwards J.R."/>
            <person name="Egan A."/>
            <person name="El-Daye J."/>
            <person name="Escobedo L."/>
            <person name="Fernandez S."/>
            <person name="Fernando P.R."/>
            <person name="Flagg N."/>
            <person name="Forbes L.D."/>
            <person name="Fowler R.G."/>
            <person name="Fu Q."/>
            <person name="Gabisi R.A."/>
            <person name="Ganer J."/>
            <person name="Garbino Pronczuk A."/>
            <person name="Garcia R.M."/>
            <person name="Garner T."/>
            <person name="Garrett T.E."/>
            <person name="Gonzalez D.A."/>
            <person name="Hamid H."/>
            <person name="Hawkins E.S."/>
            <person name="Hirani K."/>
            <person name="Hogues M.E."/>
            <person name="Hollins B."/>
            <person name="Hsiao C.-H."/>
            <person name="Jabil R."/>
            <person name="James M.L."/>
            <person name="Jhangiani S.N."/>
            <person name="Johnson B."/>
            <person name="Johnson Q."/>
            <person name="Joshi V."/>
            <person name="Kalu J.B."/>
            <person name="Kam C."/>
            <person name="Kashfia A."/>
            <person name="Keebler J."/>
            <person name="Kisamo H."/>
            <person name="Kovar C.L."/>
            <person name="Lago L.A."/>
            <person name="Lai C.-Y."/>
            <person name="Laidlaw J."/>
            <person name="Lara F."/>
            <person name="Le T.-K."/>
            <person name="Lee S.L."/>
            <person name="Legall F.H."/>
            <person name="Lemon S.J."/>
            <person name="Lewis L.R."/>
            <person name="Li B."/>
            <person name="Liu Y."/>
            <person name="Liu Y.-S."/>
            <person name="Lopez J."/>
            <person name="Lozado R.J."/>
            <person name="Lu J."/>
            <person name="Madu R.C."/>
            <person name="Maheshwari M."/>
            <person name="Maheshwari R."/>
            <person name="Malloy K."/>
            <person name="Martinez E."/>
            <person name="Mathew T."/>
            <person name="Mercado I.C."/>
            <person name="Mercado C."/>
            <person name="Meyer B."/>
            <person name="Montgomery K."/>
            <person name="Morgan M.B."/>
            <person name="Munidasa M."/>
            <person name="Nazareth L.V."/>
            <person name="Nelson J."/>
            <person name="Ng B.M."/>
            <person name="Nguyen N.B."/>
            <person name="Nguyen P.Q."/>
            <person name="Nguyen T."/>
            <person name="Obregon M."/>
            <person name="Okwuonu G.O."/>
            <person name="Onwere C.G."/>
            <person name="Orozco G."/>
            <person name="Parra A."/>
            <person name="Patel S."/>
            <person name="Patil S."/>
            <person name="Perez A."/>
            <person name="Perez Y."/>
            <person name="Pham C."/>
            <person name="Primus E.L."/>
            <person name="Pu L.-L."/>
            <person name="Puazo M."/>
            <person name="Qin X."/>
            <person name="Quiroz J.B."/>
            <person name="Reese J."/>
            <person name="Richards S."/>
            <person name="Rives C.M."/>
            <person name="Robberts R."/>
            <person name="Ruiz S.J."/>
            <person name="Ruiz M.J."/>
            <person name="Santibanez J."/>
            <person name="Schneider B.W."/>
            <person name="Sisson I."/>
            <person name="Smith M."/>
            <person name="Sodergren E."/>
            <person name="Song X.-Z."/>
            <person name="Song B.B."/>
            <person name="Summersgill H."/>
            <person name="Thelus R."/>
            <person name="Thornton R.D."/>
            <person name="Trejos Z.Y."/>
            <person name="Usmani K."/>
            <person name="Vattathil S."/>
            <person name="Villasana D."/>
            <person name="Walker D.L."/>
            <person name="Wang S."/>
            <person name="Wang K."/>
            <person name="White C.S."/>
            <person name="Williams A.C."/>
            <person name="Williamson J."/>
            <person name="Wilson K."/>
            <person name="Woghiren I.O."/>
            <person name="Woodworth J.R."/>
            <person name="Worley K.C."/>
            <person name="Wright R.A."/>
            <person name="Wu W."/>
            <person name="Young L."/>
            <person name="Zhang L."/>
            <person name="Zhang J."/>
            <person name="Zhu Y."/>
            <person name="Muzny D.M."/>
            <person name="Weinstock G."/>
            <person name="Gibbs R.A."/>
        </authorList>
    </citation>
    <scope>NUCLEOTIDE SEQUENCE [LARGE SCALE GENOMIC DNA]</scope>
    <source>
        <strain evidence="2">LSR1</strain>
    </source>
</reference>
<accession>A0A8R2D1L7</accession>
<keyword evidence="2" id="KW-1185">Reference proteome</keyword>
<evidence type="ECO:0000313" key="1">
    <source>
        <dbReference type="EnsemblMetazoa" id="XP_016656290.1"/>
    </source>
</evidence>
<dbReference type="RefSeq" id="XP_016656290.1">
    <property type="nucleotide sequence ID" value="XM_016800801.2"/>
</dbReference>
<dbReference type="OrthoDB" id="10641204at2759"/>
<dbReference type="GeneID" id="107882454"/>
<dbReference type="KEGG" id="api:107882454"/>
<dbReference type="Proteomes" id="UP000007819">
    <property type="component" value="Chromosome X"/>
</dbReference>
<proteinExistence type="predicted"/>
<evidence type="ECO:0000313" key="2">
    <source>
        <dbReference type="Proteomes" id="UP000007819"/>
    </source>
</evidence>
<sequence>MTLSYSPIFNRSFLITYSFFVGRGRNTSCSCGGWWHLFSGHRDLPEEKCRLVAEDRTSDGSAATDALDRSATSSPYIILLLTFESILSYHRSVQFGNYCIQIIYEMMLTASK</sequence>
<protein>
    <submittedName>
        <fullName evidence="1">Uncharacterized protein</fullName>
    </submittedName>
</protein>
<dbReference type="AlphaFoldDB" id="A0A8R2D1L7"/>
<name>A0A8R2D1L7_ACYPI</name>
<reference evidence="1" key="2">
    <citation type="submission" date="2022-06" db="UniProtKB">
        <authorList>
            <consortium name="EnsemblMetazoa"/>
        </authorList>
    </citation>
    <scope>IDENTIFICATION</scope>
</reference>
<dbReference type="EnsemblMetazoa" id="XM_016800801.2">
    <property type="protein sequence ID" value="XP_016656290.1"/>
    <property type="gene ID" value="LOC107882454"/>
</dbReference>